<keyword evidence="3" id="KW-1003">Cell membrane</keyword>
<evidence type="ECO:0000313" key="9">
    <source>
        <dbReference type="Proteomes" id="UP000295560"/>
    </source>
</evidence>
<name>A0A4R1HP56_PSEEN</name>
<dbReference type="PANTHER" id="PTHR23513:SF9">
    <property type="entry name" value="ENTEROBACTIN EXPORTER ENTS"/>
    <property type="match status" value="1"/>
</dbReference>
<evidence type="ECO:0000313" key="8">
    <source>
        <dbReference type="EMBL" id="TCK24317.1"/>
    </source>
</evidence>
<proteinExistence type="predicted"/>
<keyword evidence="5 7" id="KW-1133">Transmembrane helix</keyword>
<evidence type="ECO:0000256" key="3">
    <source>
        <dbReference type="ARBA" id="ARBA00022475"/>
    </source>
</evidence>
<protein>
    <submittedName>
        <fullName evidence="8">Putative MFS family arabinose efflux permease</fullName>
    </submittedName>
</protein>
<dbReference type="CDD" id="cd06173">
    <property type="entry name" value="MFS_MefA_like"/>
    <property type="match status" value="1"/>
</dbReference>
<dbReference type="AlphaFoldDB" id="A0A4R1HP56"/>
<feature type="transmembrane region" description="Helical" evidence="7">
    <location>
        <begin position="140"/>
        <end position="167"/>
    </location>
</feature>
<comment type="subcellular location">
    <subcellularLocation>
        <location evidence="1">Cell inner membrane</location>
        <topology evidence="1">Multi-pass membrane protein</topology>
    </subcellularLocation>
</comment>
<keyword evidence="4 7" id="KW-0812">Transmembrane</keyword>
<keyword evidence="6 7" id="KW-0472">Membrane</keyword>
<feature type="transmembrane region" description="Helical" evidence="7">
    <location>
        <begin position="376"/>
        <end position="395"/>
    </location>
</feature>
<feature type="transmembrane region" description="Helical" evidence="7">
    <location>
        <begin position="81"/>
        <end position="102"/>
    </location>
</feature>
<reference evidence="8 9" key="1">
    <citation type="submission" date="2019-03" db="EMBL/GenBank/DDBJ databases">
        <title>Sequencing the genomes of 1000 actinobacteria strains.</title>
        <authorList>
            <person name="Klenk H.-P."/>
        </authorList>
    </citation>
    <scope>NUCLEOTIDE SEQUENCE [LARGE SCALE GENOMIC DNA]</scope>
    <source>
        <strain evidence="8 9">DSM 44969</strain>
    </source>
</reference>
<keyword evidence="2" id="KW-0813">Transport</keyword>
<feature type="transmembrane region" description="Helical" evidence="7">
    <location>
        <begin position="20"/>
        <end position="42"/>
    </location>
</feature>
<accession>A0A4R1HP56</accession>
<dbReference type="EMBL" id="SMFZ01000001">
    <property type="protein sequence ID" value="TCK24317.1"/>
    <property type="molecule type" value="Genomic_DNA"/>
</dbReference>
<dbReference type="InterPro" id="IPR036259">
    <property type="entry name" value="MFS_trans_sf"/>
</dbReference>
<dbReference type="Proteomes" id="UP000295560">
    <property type="component" value="Unassembled WGS sequence"/>
</dbReference>
<feature type="transmembrane region" description="Helical" evidence="7">
    <location>
        <begin position="222"/>
        <end position="246"/>
    </location>
</feature>
<evidence type="ECO:0000256" key="6">
    <source>
        <dbReference type="ARBA" id="ARBA00023136"/>
    </source>
</evidence>
<dbReference type="PANTHER" id="PTHR23513">
    <property type="entry name" value="INTEGRAL MEMBRANE EFFLUX PROTEIN-RELATED"/>
    <property type="match status" value="1"/>
</dbReference>
<feature type="transmembrane region" description="Helical" evidence="7">
    <location>
        <begin position="48"/>
        <end position="69"/>
    </location>
</feature>
<feature type="transmembrane region" description="Helical" evidence="7">
    <location>
        <begin position="288"/>
        <end position="321"/>
    </location>
</feature>
<feature type="transmembrane region" description="Helical" evidence="7">
    <location>
        <begin position="108"/>
        <end position="128"/>
    </location>
</feature>
<evidence type="ECO:0000256" key="1">
    <source>
        <dbReference type="ARBA" id="ARBA00004429"/>
    </source>
</evidence>
<feature type="transmembrane region" description="Helical" evidence="7">
    <location>
        <begin position="258"/>
        <end position="276"/>
    </location>
</feature>
<dbReference type="RefSeq" id="WP_132420745.1">
    <property type="nucleotide sequence ID" value="NZ_SMFZ01000001.1"/>
</dbReference>
<evidence type="ECO:0000256" key="4">
    <source>
        <dbReference type="ARBA" id="ARBA00022692"/>
    </source>
</evidence>
<organism evidence="8 9">
    <name type="scientific">Pseudonocardia endophytica</name>
    <dbReference type="NCBI Taxonomy" id="401976"/>
    <lineage>
        <taxon>Bacteria</taxon>
        <taxon>Bacillati</taxon>
        <taxon>Actinomycetota</taxon>
        <taxon>Actinomycetes</taxon>
        <taxon>Pseudonocardiales</taxon>
        <taxon>Pseudonocardiaceae</taxon>
        <taxon>Pseudonocardia</taxon>
    </lineage>
</organism>
<dbReference type="InterPro" id="IPR010290">
    <property type="entry name" value="TM_effector"/>
</dbReference>
<evidence type="ECO:0000256" key="5">
    <source>
        <dbReference type="ARBA" id="ARBA00022989"/>
    </source>
</evidence>
<evidence type="ECO:0000256" key="2">
    <source>
        <dbReference type="ARBA" id="ARBA00022448"/>
    </source>
</evidence>
<evidence type="ECO:0000256" key="7">
    <source>
        <dbReference type="SAM" id="Phobius"/>
    </source>
</evidence>
<keyword evidence="9" id="KW-1185">Reference proteome</keyword>
<dbReference type="Gene3D" id="1.20.1250.20">
    <property type="entry name" value="MFS general substrate transporter like domains"/>
    <property type="match status" value="1"/>
</dbReference>
<dbReference type="SUPFAM" id="SSF103473">
    <property type="entry name" value="MFS general substrate transporter"/>
    <property type="match status" value="1"/>
</dbReference>
<dbReference type="OrthoDB" id="5494559at2"/>
<dbReference type="Pfam" id="PF05977">
    <property type="entry name" value="MFS_3"/>
    <property type="match status" value="1"/>
</dbReference>
<feature type="transmembrane region" description="Helical" evidence="7">
    <location>
        <begin position="173"/>
        <end position="191"/>
    </location>
</feature>
<comment type="caution">
    <text evidence="8">The sequence shown here is derived from an EMBL/GenBank/DDBJ whole genome shotgun (WGS) entry which is preliminary data.</text>
</comment>
<dbReference type="GO" id="GO:0005886">
    <property type="term" value="C:plasma membrane"/>
    <property type="evidence" value="ECO:0007669"/>
    <property type="project" value="UniProtKB-SubCell"/>
</dbReference>
<sequence>MIRLLDVRPLRASAAFRRLWLGSSSALFGSQVGIVAAPFQIWQATGSALWVGAHGLVAGVAMVVFGLVGGTLADAVDRKRLVLVSSSLSAAAAGLLVLQAALGPGPPGVVLLLVGVQTAAIAIGMAARRTFVSRVLPRDLVTAGVALSHLGFQVALLGGPAVGGLVLASGGLAWAYALDAVCTLVSLYGVARLPASDPAAPAARAGLRALVDGCRFVVGRPVLGGAMTTDAAAVVLSMPVALFPLVNAERFGDDPRTLGLLYSAVGVGGMAAGLASGSVARAVRPGRVMIAAAAVWGLALAAFGVVGGFAATLACLAVAGAADTVSVIARGGLVQLATPGEYLGRVTALETVVGAGGPGIGNARAGLVAALVGPSLAAVSGGLACAVVVGVQAVLNPSLRRWRTTDPAV</sequence>
<gene>
    <name evidence="8" type="ORF">EV378_0089</name>
</gene>